<organism evidence="2 3">
    <name type="scientific">Litorivivens lipolytica</name>
    <dbReference type="NCBI Taxonomy" id="1524264"/>
    <lineage>
        <taxon>Bacteria</taxon>
        <taxon>Pseudomonadati</taxon>
        <taxon>Pseudomonadota</taxon>
        <taxon>Gammaproteobacteria</taxon>
        <taxon>Litorivivens</taxon>
    </lineage>
</organism>
<proteinExistence type="predicted"/>
<evidence type="ECO:0000256" key="1">
    <source>
        <dbReference type="SAM" id="MobiDB-lite"/>
    </source>
</evidence>
<dbReference type="EMBL" id="JACHWY010000002">
    <property type="protein sequence ID" value="MBB3047601.1"/>
    <property type="molecule type" value="Genomic_DNA"/>
</dbReference>
<dbReference type="AlphaFoldDB" id="A0A7W4W508"/>
<reference evidence="2 3" key="1">
    <citation type="submission" date="2020-08" db="EMBL/GenBank/DDBJ databases">
        <title>Genomic Encyclopedia of Type Strains, Phase III (KMG-III): the genomes of soil and plant-associated and newly described type strains.</title>
        <authorList>
            <person name="Whitman W."/>
        </authorList>
    </citation>
    <scope>NUCLEOTIDE SEQUENCE [LARGE SCALE GENOMIC DNA]</scope>
    <source>
        <strain evidence="2 3">CECT 8654</strain>
    </source>
</reference>
<evidence type="ECO:0008006" key="4">
    <source>
        <dbReference type="Google" id="ProtNLM"/>
    </source>
</evidence>
<name>A0A7W4W508_9GAMM</name>
<gene>
    <name evidence="2" type="ORF">FHR99_001867</name>
</gene>
<comment type="caution">
    <text evidence="2">The sequence shown here is derived from an EMBL/GenBank/DDBJ whole genome shotgun (WGS) entry which is preliminary data.</text>
</comment>
<keyword evidence="3" id="KW-1185">Reference proteome</keyword>
<dbReference type="Pfam" id="PF11445">
    <property type="entry name" value="DUF2894"/>
    <property type="match status" value="1"/>
</dbReference>
<dbReference type="Proteomes" id="UP000537130">
    <property type="component" value="Unassembled WGS sequence"/>
</dbReference>
<accession>A0A7W4W508</accession>
<evidence type="ECO:0000313" key="2">
    <source>
        <dbReference type="EMBL" id="MBB3047601.1"/>
    </source>
</evidence>
<dbReference type="InterPro" id="IPR021549">
    <property type="entry name" value="DUF2894"/>
</dbReference>
<dbReference type="RefSeq" id="WP_183410373.1">
    <property type="nucleotide sequence ID" value="NZ_JACHWY010000002.1"/>
</dbReference>
<protein>
    <recommendedName>
        <fullName evidence="4">DUF2894 domain-containing protein</fullName>
    </recommendedName>
</protein>
<sequence>MISKMPDPTQLKADLEAWREQSGAQSPLPLMLAESLLSRAEKEREAVAQKLYQRIEACLEQRCPVASVSNEEAPSATPSPLAPLLEALKRETQAPQPKPLSKLDQQLQEQNRKLLGELAVAPQSEESTEVTTGLRAASRFQQHQIKHAKHRKVRIALEQKPENPGPLNPHMLAVKILNEIQAVSPAYLDRFVSYIDALNALQQSREHKNRKAARGKGQRK</sequence>
<feature type="region of interest" description="Disordered" evidence="1">
    <location>
        <begin position="1"/>
        <end position="24"/>
    </location>
</feature>
<evidence type="ECO:0000313" key="3">
    <source>
        <dbReference type="Proteomes" id="UP000537130"/>
    </source>
</evidence>